<dbReference type="PANTHER" id="PTHR30213:SF0">
    <property type="entry name" value="UPF0761 MEMBRANE PROTEIN YIHY"/>
    <property type="match status" value="1"/>
</dbReference>
<keyword evidence="9" id="KW-1185">Reference proteome</keyword>
<evidence type="ECO:0000256" key="7">
    <source>
        <dbReference type="SAM" id="Phobius"/>
    </source>
</evidence>
<evidence type="ECO:0000256" key="6">
    <source>
        <dbReference type="SAM" id="MobiDB-lite"/>
    </source>
</evidence>
<gene>
    <name evidence="8" type="ORF">FOY91_04375</name>
</gene>
<feature type="transmembrane region" description="Helical" evidence="7">
    <location>
        <begin position="113"/>
        <end position="140"/>
    </location>
</feature>
<feature type="compositionally biased region" description="Polar residues" evidence="6">
    <location>
        <begin position="337"/>
        <end position="352"/>
    </location>
</feature>
<keyword evidence="2" id="KW-1003">Cell membrane</keyword>
<dbReference type="InterPro" id="IPR017039">
    <property type="entry name" value="Virul_fac_BrkB"/>
</dbReference>
<keyword evidence="3 7" id="KW-0812">Transmembrane</keyword>
<evidence type="ECO:0000256" key="1">
    <source>
        <dbReference type="ARBA" id="ARBA00004651"/>
    </source>
</evidence>
<feature type="transmembrane region" description="Helical" evidence="7">
    <location>
        <begin position="197"/>
        <end position="215"/>
    </location>
</feature>
<reference evidence="8 9" key="1">
    <citation type="submission" date="2019-07" db="EMBL/GenBank/DDBJ databases">
        <title>Sphingomonas solaris sp. nov., isolated from a solar panel from Boston, Massachusetts.</title>
        <authorList>
            <person name="Tanner K."/>
            <person name="Pascual J."/>
            <person name="Mancuso C."/>
            <person name="Pereto J."/>
            <person name="Khalil A."/>
            <person name="Vilanova C."/>
        </authorList>
    </citation>
    <scope>NUCLEOTIDE SEQUENCE [LARGE SCALE GENOMIC DNA]</scope>
    <source>
        <strain evidence="8 9">R4DWN</strain>
    </source>
</reference>
<evidence type="ECO:0000256" key="5">
    <source>
        <dbReference type="ARBA" id="ARBA00023136"/>
    </source>
</evidence>
<evidence type="ECO:0000313" key="9">
    <source>
        <dbReference type="Proteomes" id="UP000318681"/>
    </source>
</evidence>
<feature type="transmembrane region" description="Helical" evidence="7">
    <location>
        <begin position="227"/>
        <end position="251"/>
    </location>
</feature>
<proteinExistence type="predicted"/>
<accession>A0A558RB06</accession>
<sequence>MAKTTSSSGANGRDAISPWTIPPSGWKEVVLRSWKEAGQDNISLVASGVAFCGVLALVPLLGAVVLSYGLVATPATVIRNVQSLTSVMPADAAKLIGEQLANVVTTSGGKKGFGLLIALAIALYGAMKGASAIITSLNIAYDEEETRGFVRLNLTALAITAGAVLVAILAIISIAAMGGLETLFPSAPGIVLVAGRILSYAVMAAVGAAAAATLYRYAPNRDEAKWVWLTPGSVLTTVLWLIVTLGFGFYVSNFGSYDATYGSLGAAIVLLTWLYLSAYILLLGAEFNCELERQTARDTTKGPEKALGTRGAHAADTVASGPDAEPKAGSGPHAAVSEQSSAQRVDEGSASSTGSALREYAVSRATVRGARVAGMEKVGMLPSILATGGLVMLRRKAPAGIALLALGGGLSWLTGRKTR</sequence>
<dbReference type="Pfam" id="PF03631">
    <property type="entry name" value="Virul_fac_BrkB"/>
    <property type="match status" value="1"/>
</dbReference>
<comment type="caution">
    <text evidence="8">The sequence shown here is derived from an EMBL/GenBank/DDBJ whole genome shotgun (WGS) entry which is preliminary data.</text>
</comment>
<keyword evidence="5 7" id="KW-0472">Membrane</keyword>
<feature type="transmembrane region" description="Helical" evidence="7">
    <location>
        <begin position="152"/>
        <end position="177"/>
    </location>
</feature>
<evidence type="ECO:0000256" key="4">
    <source>
        <dbReference type="ARBA" id="ARBA00022989"/>
    </source>
</evidence>
<comment type="subcellular location">
    <subcellularLocation>
        <location evidence="1">Cell membrane</location>
        <topology evidence="1">Multi-pass membrane protein</topology>
    </subcellularLocation>
</comment>
<evidence type="ECO:0000313" key="8">
    <source>
        <dbReference type="EMBL" id="TVV76462.1"/>
    </source>
</evidence>
<dbReference type="OrthoDB" id="9781030at2"/>
<evidence type="ECO:0000256" key="2">
    <source>
        <dbReference type="ARBA" id="ARBA00022475"/>
    </source>
</evidence>
<dbReference type="PANTHER" id="PTHR30213">
    <property type="entry name" value="INNER MEMBRANE PROTEIN YHJD"/>
    <property type="match status" value="1"/>
</dbReference>
<dbReference type="EMBL" id="VNIM01000010">
    <property type="protein sequence ID" value="TVV76462.1"/>
    <property type="molecule type" value="Genomic_DNA"/>
</dbReference>
<feature type="transmembrane region" description="Helical" evidence="7">
    <location>
        <begin position="42"/>
        <end position="71"/>
    </location>
</feature>
<feature type="transmembrane region" description="Helical" evidence="7">
    <location>
        <begin position="263"/>
        <end position="285"/>
    </location>
</feature>
<dbReference type="GO" id="GO:0005886">
    <property type="term" value="C:plasma membrane"/>
    <property type="evidence" value="ECO:0007669"/>
    <property type="project" value="UniProtKB-SubCell"/>
</dbReference>
<dbReference type="Proteomes" id="UP000318681">
    <property type="component" value="Unassembled WGS sequence"/>
</dbReference>
<name>A0A558RB06_9SPHN</name>
<keyword evidence="4 7" id="KW-1133">Transmembrane helix</keyword>
<protein>
    <submittedName>
        <fullName evidence="8">YihY/virulence factor BrkB family protein</fullName>
    </submittedName>
</protein>
<evidence type="ECO:0000256" key="3">
    <source>
        <dbReference type="ARBA" id="ARBA00022692"/>
    </source>
</evidence>
<dbReference type="RefSeq" id="WP_145148516.1">
    <property type="nucleotide sequence ID" value="NZ_VNIM01000010.1"/>
</dbReference>
<dbReference type="AlphaFoldDB" id="A0A558RB06"/>
<feature type="region of interest" description="Disordered" evidence="6">
    <location>
        <begin position="296"/>
        <end position="352"/>
    </location>
</feature>
<dbReference type="NCBIfam" id="TIGR00765">
    <property type="entry name" value="yihY_not_rbn"/>
    <property type="match status" value="1"/>
</dbReference>
<organism evidence="8 9">
    <name type="scientific">Alterirhizorhabdus solaris</name>
    <dbReference type="NCBI Taxonomy" id="2529389"/>
    <lineage>
        <taxon>Bacteria</taxon>
        <taxon>Pseudomonadati</taxon>
        <taxon>Pseudomonadota</taxon>
        <taxon>Alphaproteobacteria</taxon>
        <taxon>Sphingomonadales</taxon>
        <taxon>Rhizorhabdaceae</taxon>
        <taxon>Alterirhizorhabdus</taxon>
    </lineage>
</organism>